<protein>
    <recommendedName>
        <fullName evidence="1">N-acetyltransferase domain-containing protein</fullName>
    </recommendedName>
</protein>
<dbReference type="CDD" id="cd04301">
    <property type="entry name" value="NAT_SF"/>
    <property type="match status" value="1"/>
</dbReference>
<dbReference type="PANTHER" id="PTHR42791">
    <property type="entry name" value="GNAT FAMILY ACETYLTRANSFERASE"/>
    <property type="match status" value="1"/>
</dbReference>
<dbReference type="STRING" id="378753.KRH_14680"/>
<proteinExistence type="predicted"/>
<dbReference type="InterPro" id="IPR052523">
    <property type="entry name" value="Trichothecene_AcTrans"/>
</dbReference>
<dbReference type="Gene3D" id="3.40.630.30">
    <property type="match status" value="1"/>
</dbReference>
<dbReference type="SUPFAM" id="SSF55729">
    <property type="entry name" value="Acyl-CoA N-acyltransferases (Nat)"/>
    <property type="match status" value="1"/>
</dbReference>
<dbReference type="Proteomes" id="UP000008838">
    <property type="component" value="Chromosome"/>
</dbReference>
<dbReference type="KEGG" id="krh:KRH_14680"/>
<sequence>MEDGDPSRGVHCYCRVVVTKQMTPAPGTQPVEIVPASPSDAAGAAATLAEAFAGDAHVLGLLPRGEVTGSLTRLWRRIVHETFEAGGHVYLAVGEDRSRPEGVALWEAPESKVHLSQMLPGLLSYARVFRGRIADAFITEFLTQRAHPRAPHWYLKALGTLPRAQGTGIGTRLLEDRLVAIDREHAGTYLEASTERLVPYYERFGFASRGPVPCRGTVPAVGMWRPPAV</sequence>
<evidence type="ECO:0000313" key="3">
    <source>
        <dbReference type="Proteomes" id="UP000008838"/>
    </source>
</evidence>
<dbReference type="InterPro" id="IPR016181">
    <property type="entry name" value="Acyl_CoA_acyltransferase"/>
</dbReference>
<gene>
    <name evidence="2" type="ordered locus">KRH_14680</name>
</gene>
<organism evidence="2 3">
    <name type="scientific">Kocuria rhizophila (strain ATCC 9341 / DSM 348 / NBRC 103217 / DC2201)</name>
    <dbReference type="NCBI Taxonomy" id="378753"/>
    <lineage>
        <taxon>Bacteria</taxon>
        <taxon>Bacillati</taxon>
        <taxon>Actinomycetota</taxon>
        <taxon>Actinomycetes</taxon>
        <taxon>Micrococcales</taxon>
        <taxon>Micrococcaceae</taxon>
        <taxon>Kocuria</taxon>
    </lineage>
</organism>
<dbReference type="Pfam" id="PF13673">
    <property type="entry name" value="Acetyltransf_10"/>
    <property type="match status" value="1"/>
</dbReference>
<name>B2GJN4_KOCRD</name>
<reference evidence="2 3" key="1">
    <citation type="journal article" date="2008" name="J. Bacteriol.">
        <title>Complete genome sequence of the soil actinomycete Kocuria rhizophila.</title>
        <authorList>
            <person name="Takarada H."/>
            <person name="Sekine M."/>
            <person name="Kosugi H."/>
            <person name="Matsuo Y."/>
            <person name="Fujisawa T."/>
            <person name="Omata S."/>
            <person name="Kishi E."/>
            <person name="Shimizu A."/>
            <person name="Tsukatani N."/>
            <person name="Tanikawa S."/>
            <person name="Fujita N."/>
            <person name="Harayama S."/>
        </authorList>
    </citation>
    <scope>NUCLEOTIDE SEQUENCE [LARGE SCALE GENOMIC DNA]</scope>
    <source>
        <strain evidence="3">ATCC 9341 / DSM 348 / NBRC 103217 / DC2201</strain>
    </source>
</reference>
<keyword evidence="3" id="KW-1185">Reference proteome</keyword>
<dbReference type="PANTHER" id="PTHR42791:SF1">
    <property type="entry name" value="N-ACETYLTRANSFERASE DOMAIN-CONTAINING PROTEIN"/>
    <property type="match status" value="1"/>
</dbReference>
<dbReference type="PROSITE" id="PS51186">
    <property type="entry name" value="GNAT"/>
    <property type="match status" value="1"/>
</dbReference>
<dbReference type="EMBL" id="AP009152">
    <property type="protein sequence ID" value="BAG29815.1"/>
    <property type="molecule type" value="Genomic_DNA"/>
</dbReference>
<dbReference type="GO" id="GO:0016747">
    <property type="term" value="F:acyltransferase activity, transferring groups other than amino-acyl groups"/>
    <property type="evidence" value="ECO:0007669"/>
    <property type="project" value="InterPro"/>
</dbReference>
<dbReference type="AlphaFoldDB" id="B2GJN4"/>
<dbReference type="InterPro" id="IPR000182">
    <property type="entry name" value="GNAT_dom"/>
</dbReference>
<evidence type="ECO:0000259" key="1">
    <source>
        <dbReference type="PROSITE" id="PS51186"/>
    </source>
</evidence>
<evidence type="ECO:0000313" key="2">
    <source>
        <dbReference type="EMBL" id="BAG29815.1"/>
    </source>
</evidence>
<dbReference type="eggNOG" id="COG0454">
    <property type="taxonomic scope" value="Bacteria"/>
</dbReference>
<dbReference type="HOGENOM" id="CLU_060131_7_2_11"/>
<accession>B2GJN4</accession>
<feature type="domain" description="N-acetyltransferase" evidence="1">
    <location>
        <begin position="31"/>
        <end position="228"/>
    </location>
</feature>